<keyword evidence="2" id="KW-1185">Reference proteome</keyword>
<dbReference type="Gene3D" id="2.30.110.10">
    <property type="entry name" value="Electron Transport, Fmn-binding Protein, Chain A"/>
    <property type="match status" value="1"/>
</dbReference>
<evidence type="ECO:0000313" key="2">
    <source>
        <dbReference type="Proteomes" id="UP000653076"/>
    </source>
</evidence>
<dbReference type="InterPro" id="IPR004378">
    <property type="entry name" value="F420H2_quin_Rdtase"/>
</dbReference>
<comment type="caution">
    <text evidence="1">The sequence shown here is derived from an EMBL/GenBank/DDBJ whole genome shotgun (WGS) entry which is preliminary data.</text>
</comment>
<name>A0ABQ4JIZ8_9ACTN</name>
<dbReference type="Proteomes" id="UP000653076">
    <property type="component" value="Unassembled WGS sequence"/>
</dbReference>
<evidence type="ECO:0008006" key="3">
    <source>
        <dbReference type="Google" id="ProtNLM"/>
    </source>
</evidence>
<evidence type="ECO:0000313" key="1">
    <source>
        <dbReference type="EMBL" id="GIJ29517.1"/>
    </source>
</evidence>
<dbReference type="Pfam" id="PF04075">
    <property type="entry name" value="F420H2_quin_red"/>
    <property type="match status" value="1"/>
</dbReference>
<dbReference type="EMBL" id="BOPC01000074">
    <property type="protein sequence ID" value="GIJ29517.1"/>
    <property type="molecule type" value="Genomic_DNA"/>
</dbReference>
<accession>A0ABQ4JIZ8</accession>
<gene>
    <name evidence="1" type="ORF">Vqi01_46790</name>
</gene>
<organism evidence="1 2">
    <name type="scientific">Micromonospora qiuiae</name>
    <dbReference type="NCBI Taxonomy" id="502268"/>
    <lineage>
        <taxon>Bacteria</taxon>
        <taxon>Bacillati</taxon>
        <taxon>Actinomycetota</taxon>
        <taxon>Actinomycetes</taxon>
        <taxon>Micromonosporales</taxon>
        <taxon>Micromonosporaceae</taxon>
        <taxon>Micromonospora</taxon>
    </lineage>
</organism>
<dbReference type="InterPro" id="IPR012349">
    <property type="entry name" value="Split_barrel_FMN-bd"/>
</dbReference>
<protein>
    <recommendedName>
        <fullName evidence="3">Nitroreductase family deazaflavin-dependent oxidoreductase</fullName>
    </recommendedName>
</protein>
<reference evidence="1 2" key="1">
    <citation type="submission" date="2021-01" db="EMBL/GenBank/DDBJ databases">
        <title>Whole genome shotgun sequence of Verrucosispora qiuiae NBRC 106684.</title>
        <authorList>
            <person name="Komaki H."/>
            <person name="Tamura T."/>
        </authorList>
    </citation>
    <scope>NUCLEOTIDE SEQUENCE [LARGE SCALE GENOMIC DNA]</scope>
    <source>
        <strain evidence="1 2">NBRC 106684</strain>
    </source>
</reference>
<dbReference type="NCBIfam" id="TIGR00026">
    <property type="entry name" value="hi_GC_TIGR00026"/>
    <property type="match status" value="1"/>
</dbReference>
<sequence length="131" mass="15077">MADRYWRPSWFAIRVFNPAMTALGGATLEVAGRRTGKVQRVPLNILEHGGERYIVALRGNTEWARNLRAAGRCTVRKGWGRTEYRVTELPLQEGAPIVDAYRAKWGKQSARFFERMPDHAQHPVFRLDRVN</sequence>
<dbReference type="RefSeq" id="WP_204036984.1">
    <property type="nucleotide sequence ID" value="NZ_BOPC01000074.1"/>
</dbReference>
<proteinExistence type="predicted"/>